<feature type="domain" description="TNase-like" evidence="5">
    <location>
        <begin position="86"/>
        <end position="220"/>
    </location>
</feature>
<keyword evidence="4" id="KW-0812">Transmembrane</keyword>
<feature type="transmembrane region" description="Helical" evidence="4">
    <location>
        <begin position="16"/>
        <end position="33"/>
    </location>
</feature>
<keyword evidence="1" id="KW-0540">Nuclease</keyword>
<evidence type="ECO:0000256" key="3">
    <source>
        <dbReference type="ARBA" id="ARBA00022801"/>
    </source>
</evidence>
<dbReference type="GO" id="GO:0016787">
    <property type="term" value="F:hydrolase activity"/>
    <property type="evidence" value="ECO:0007669"/>
    <property type="project" value="UniProtKB-KW"/>
</dbReference>
<dbReference type="InterPro" id="IPR035437">
    <property type="entry name" value="SNase_OB-fold_sf"/>
</dbReference>
<sequence>MQITINLKTILEKLRYILLGIILLITFIFRSSTPVTPINDSKNEEEQLVQEETEIDLTNESLIETPPSSESTDTAPLLDPSSEEIEKEKAVVLSVIDGDTVKLQFSGERIETVHMLLIDTPESVKEGVPVQPFALEASQRAKELMIKDTVVEVEVGEKQYDGNGRLLAHIWVDELNINLQLVAEGFARVAYVNPPNTKYVETFYEAQEVAKNKKLNIWQEESYVQEDGFHAN</sequence>
<evidence type="ECO:0000259" key="5">
    <source>
        <dbReference type="PROSITE" id="PS50830"/>
    </source>
</evidence>
<dbReference type="EMBL" id="OBMQ01000013">
    <property type="protein sequence ID" value="SOC21559.1"/>
    <property type="molecule type" value="Genomic_DNA"/>
</dbReference>
<keyword evidence="4" id="KW-0472">Membrane</keyword>
<gene>
    <name evidence="6" type="ORF">SAMN05880501_11317</name>
</gene>
<dbReference type="Proteomes" id="UP000219636">
    <property type="component" value="Unassembled WGS sequence"/>
</dbReference>
<reference evidence="7" key="1">
    <citation type="submission" date="2017-08" db="EMBL/GenBank/DDBJ databases">
        <authorList>
            <person name="Varghese N."/>
            <person name="Submissions S."/>
        </authorList>
    </citation>
    <scope>NUCLEOTIDE SEQUENCE [LARGE SCALE GENOMIC DNA]</scope>
    <source>
        <strain evidence="7">JC22</strain>
    </source>
</reference>
<protein>
    <submittedName>
        <fullName evidence="6">Endonuclease YncB( thermonuclease family)</fullName>
    </submittedName>
</protein>
<dbReference type="SUPFAM" id="SSF50199">
    <property type="entry name" value="Staphylococcal nuclease"/>
    <property type="match status" value="1"/>
</dbReference>
<dbReference type="AlphaFoldDB" id="A0A285THC8"/>
<accession>A0A285THC8</accession>
<keyword evidence="7" id="KW-1185">Reference proteome</keyword>
<name>A0A285THC8_9BACL</name>
<dbReference type="InterPro" id="IPR016071">
    <property type="entry name" value="Staphylococal_nuclease_OB-fold"/>
</dbReference>
<dbReference type="PANTHER" id="PTHR12302">
    <property type="entry name" value="EBNA2 BINDING PROTEIN P100"/>
    <property type="match status" value="1"/>
</dbReference>
<evidence type="ECO:0000313" key="7">
    <source>
        <dbReference type="Proteomes" id="UP000219636"/>
    </source>
</evidence>
<dbReference type="SMART" id="SM00318">
    <property type="entry name" value="SNc"/>
    <property type="match status" value="1"/>
</dbReference>
<dbReference type="PANTHER" id="PTHR12302:SF3">
    <property type="entry name" value="SERINE_THREONINE-PROTEIN KINASE 31"/>
    <property type="match status" value="1"/>
</dbReference>
<evidence type="ECO:0000313" key="6">
    <source>
        <dbReference type="EMBL" id="SOC21559.1"/>
    </source>
</evidence>
<keyword evidence="2 6" id="KW-0255">Endonuclease</keyword>
<organism evidence="6 7">
    <name type="scientific">Ureibacillus xyleni</name>
    <dbReference type="NCBI Taxonomy" id="614648"/>
    <lineage>
        <taxon>Bacteria</taxon>
        <taxon>Bacillati</taxon>
        <taxon>Bacillota</taxon>
        <taxon>Bacilli</taxon>
        <taxon>Bacillales</taxon>
        <taxon>Caryophanaceae</taxon>
        <taxon>Ureibacillus</taxon>
    </lineage>
</organism>
<keyword evidence="4" id="KW-1133">Transmembrane helix</keyword>
<keyword evidence="3" id="KW-0378">Hydrolase</keyword>
<dbReference type="Gene3D" id="2.40.50.90">
    <property type="match status" value="1"/>
</dbReference>
<dbReference type="Pfam" id="PF00565">
    <property type="entry name" value="SNase"/>
    <property type="match status" value="1"/>
</dbReference>
<dbReference type="OrthoDB" id="4376109at2"/>
<dbReference type="PROSITE" id="PS50830">
    <property type="entry name" value="TNASE_3"/>
    <property type="match status" value="1"/>
</dbReference>
<dbReference type="GO" id="GO:0004519">
    <property type="term" value="F:endonuclease activity"/>
    <property type="evidence" value="ECO:0007669"/>
    <property type="project" value="UniProtKB-KW"/>
</dbReference>
<dbReference type="CDD" id="cd00175">
    <property type="entry name" value="SNc"/>
    <property type="match status" value="1"/>
</dbReference>
<dbReference type="RefSeq" id="WP_097074637.1">
    <property type="nucleotide sequence ID" value="NZ_OBMQ01000013.1"/>
</dbReference>
<evidence type="ECO:0000256" key="2">
    <source>
        <dbReference type="ARBA" id="ARBA00022759"/>
    </source>
</evidence>
<evidence type="ECO:0000256" key="4">
    <source>
        <dbReference type="SAM" id="Phobius"/>
    </source>
</evidence>
<evidence type="ECO:0000256" key="1">
    <source>
        <dbReference type="ARBA" id="ARBA00022722"/>
    </source>
</evidence>
<proteinExistence type="predicted"/>